<organism evidence="2 3">
    <name type="scientific">Rotaria magnacalcarata</name>
    <dbReference type="NCBI Taxonomy" id="392030"/>
    <lineage>
        <taxon>Eukaryota</taxon>
        <taxon>Metazoa</taxon>
        <taxon>Spiralia</taxon>
        <taxon>Gnathifera</taxon>
        <taxon>Rotifera</taxon>
        <taxon>Eurotatoria</taxon>
        <taxon>Bdelloidea</taxon>
        <taxon>Philodinida</taxon>
        <taxon>Philodinidae</taxon>
        <taxon>Rotaria</taxon>
    </lineage>
</organism>
<gene>
    <name evidence="2" type="ORF">SMN809_LOCUS43932</name>
</gene>
<feature type="compositionally biased region" description="Polar residues" evidence="1">
    <location>
        <begin position="22"/>
        <end position="31"/>
    </location>
</feature>
<evidence type="ECO:0000313" key="2">
    <source>
        <dbReference type="EMBL" id="CAF4722932.1"/>
    </source>
</evidence>
<sequence length="79" mass="8494">MILTDHSHGHETTRRHGVDFPSEQSTAPSRINRQTSIGHQSLSHDILSAAAGSISCNIDPNRSCIVSCLVPASIAVFTR</sequence>
<protein>
    <submittedName>
        <fullName evidence="2">Uncharacterized protein</fullName>
    </submittedName>
</protein>
<name>A0A8S3AEN5_9BILA</name>
<feature type="compositionally biased region" description="Basic and acidic residues" evidence="1">
    <location>
        <begin position="1"/>
        <end position="18"/>
    </location>
</feature>
<feature type="region of interest" description="Disordered" evidence="1">
    <location>
        <begin position="1"/>
        <end position="31"/>
    </location>
</feature>
<evidence type="ECO:0000313" key="3">
    <source>
        <dbReference type="Proteomes" id="UP000676336"/>
    </source>
</evidence>
<comment type="caution">
    <text evidence="2">The sequence shown here is derived from an EMBL/GenBank/DDBJ whole genome shotgun (WGS) entry which is preliminary data.</text>
</comment>
<reference evidence="2" key="1">
    <citation type="submission" date="2021-02" db="EMBL/GenBank/DDBJ databases">
        <authorList>
            <person name="Nowell W R."/>
        </authorList>
    </citation>
    <scope>NUCLEOTIDE SEQUENCE</scope>
</reference>
<evidence type="ECO:0000256" key="1">
    <source>
        <dbReference type="SAM" id="MobiDB-lite"/>
    </source>
</evidence>
<proteinExistence type="predicted"/>
<accession>A0A8S3AEN5</accession>
<dbReference type="EMBL" id="CAJOBI010130648">
    <property type="protein sequence ID" value="CAF4722932.1"/>
    <property type="molecule type" value="Genomic_DNA"/>
</dbReference>
<dbReference type="AlphaFoldDB" id="A0A8S3AEN5"/>
<dbReference type="Proteomes" id="UP000676336">
    <property type="component" value="Unassembled WGS sequence"/>
</dbReference>